<dbReference type="AlphaFoldDB" id="A0A2T0Q165"/>
<evidence type="ECO:0000313" key="3">
    <source>
        <dbReference type="Proteomes" id="UP000237846"/>
    </source>
</evidence>
<protein>
    <submittedName>
        <fullName evidence="2">Uncharacterized protein</fullName>
    </submittedName>
</protein>
<dbReference type="RefSeq" id="WP_106249534.1">
    <property type="nucleotide sequence ID" value="NZ_PVZC01000006.1"/>
</dbReference>
<gene>
    <name evidence="2" type="ORF">CLV72_106462</name>
</gene>
<reference evidence="2 3" key="1">
    <citation type="submission" date="2018-03" db="EMBL/GenBank/DDBJ databases">
        <title>Genomic Encyclopedia of Archaeal and Bacterial Type Strains, Phase II (KMG-II): from individual species to whole genera.</title>
        <authorList>
            <person name="Goeker M."/>
        </authorList>
    </citation>
    <scope>NUCLEOTIDE SEQUENCE [LARGE SCALE GENOMIC DNA]</scope>
    <source>
        <strain evidence="2 3">DSM 45601</strain>
    </source>
</reference>
<feature type="transmembrane region" description="Helical" evidence="1">
    <location>
        <begin position="20"/>
        <end position="36"/>
    </location>
</feature>
<evidence type="ECO:0000256" key="1">
    <source>
        <dbReference type="SAM" id="Phobius"/>
    </source>
</evidence>
<keyword evidence="1" id="KW-1133">Transmembrane helix</keyword>
<keyword evidence="1" id="KW-0472">Membrane</keyword>
<keyword evidence="3" id="KW-1185">Reference proteome</keyword>
<name>A0A2T0Q165_9ACTN</name>
<dbReference type="EMBL" id="PVZC01000006">
    <property type="protein sequence ID" value="PRX97423.1"/>
    <property type="molecule type" value="Genomic_DNA"/>
</dbReference>
<organism evidence="2 3">
    <name type="scientific">Allonocardiopsis opalescens</name>
    <dbReference type="NCBI Taxonomy" id="1144618"/>
    <lineage>
        <taxon>Bacteria</taxon>
        <taxon>Bacillati</taxon>
        <taxon>Actinomycetota</taxon>
        <taxon>Actinomycetes</taxon>
        <taxon>Streptosporangiales</taxon>
        <taxon>Allonocardiopsis</taxon>
    </lineage>
</organism>
<proteinExistence type="predicted"/>
<sequence length="63" mass="6918">MRERRELRSSLLLNVERGAFWALYVVALAAAVLYWNRGETDAAAIVAACAAVAAAQLMRLPRT</sequence>
<accession>A0A2T0Q165</accession>
<dbReference type="Proteomes" id="UP000237846">
    <property type="component" value="Unassembled WGS sequence"/>
</dbReference>
<keyword evidence="1" id="KW-0812">Transmembrane</keyword>
<evidence type="ECO:0000313" key="2">
    <source>
        <dbReference type="EMBL" id="PRX97423.1"/>
    </source>
</evidence>
<comment type="caution">
    <text evidence="2">The sequence shown here is derived from an EMBL/GenBank/DDBJ whole genome shotgun (WGS) entry which is preliminary data.</text>
</comment>